<organism evidence="7 8">
    <name type="scientific">Pristionchus pacificus</name>
    <name type="common">Parasitic nematode worm</name>
    <dbReference type="NCBI Taxonomy" id="54126"/>
    <lineage>
        <taxon>Eukaryota</taxon>
        <taxon>Metazoa</taxon>
        <taxon>Ecdysozoa</taxon>
        <taxon>Nematoda</taxon>
        <taxon>Chromadorea</taxon>
        <taxon>Rhabditida</taxon>
        <taxon>Rhabditina</taxon>
        <taxon>Diplogasteromorpha</taxon>
        <taxon>Diplogasteroidea</taxon>
        <taxon>Neodiplogasteridae</taxon>
        <taxon>Pristionchus</taxon>
    </lineage>
</organism>
<dbReference type="PANTHER" id="PTHR46895">
    <property type="entry name" value="PROTEIN CBG20548-RELATED"/>
    <property type="match status" value="1"/>
</dbReference>
<dbReference type="PRINTS" id="PR00237">
    <property type="entry name" value="GPCRRHODOPSN"/>
</dbReference>
<evidence type="ECO:0000256" key="2">
    <source>
        <dbReference type="ARBA" id="ARBA00022692"/>
    </source>
</evidence>
<evidence type="ECO:0000256" key="1">
    <source>
        <dbReference type="ARBA" id="ARBA00004370"/>
    </source>
</evidence>
<reference evidence="7" key="2">
    <citation type="submission" date="2022-06" db="UniProtKB">
        <authorList>
            <consortium name="EnsemblMetazoa"/>
        </authorList>
    </citation>
    <scope>IDENTIFICATION</scope>
    <source>
        <strain evidence="7">PS312</strain>
    </source>
</reference>
<reference evidence="8" key="1">
    <citation type="journal article" date="2008" name="Nat. Genet.">
        <title>The Pristionchus pacificus genome provides a unique perspective on nematode lifestyle and parasitism.</title>
        <authorList>
            <person name="Dieterich C."/>
            <person name="Clifton S.W."/>
            <person name="Schuster L.N."/>
            <person name="Chinwalla A."/>
            <person name="Delehaunty K."/>
            <person name="Dinkelacker I."/>
            <person name="Fulton L."/>
            <person name="Fulton R."/>
            <person name="Godfrey J."/>
            <person name="Minx P."/>
            <person name="Mitreva M."/>
            <person name="Roeseler W."/>
            <person name="Tian H."/>
            <person name="Witte H."/>
            <person name="Yang S.P."/>
            <person name="Wilson R.K."/>
            <person name="Sommer R.J."/>
        </authorList>
    </citation>
    <scope>NUCLEOTIDE SEQUENCE [LARGE SCALE GENOMIC DNA]</scope>
    <source>
        <strain evidence="8">PS312</strain>
    </source>
</reference>
<dbReference type="Pfam" id="PF10324">
    <property type="entry name" value="7TM_GPCR_Srw"/>
    <property type="match status" value="1"/>
</dbReference>
<dbReference type="CDD" id="cd14978">
    <property type="entry name" value="7tmA_FMRFamide_R-like"/>
    <property type="match status" value="1"/>
</dbReference>
<dbReference type="PROSITE" id="PS50262">
    <property type="entry name" value="G_PROTEIN_RECEP_F1_2"/>
    <property type="match status" value="1"/>
</dbReference>
<keyword evidence="4 6" id="KW-0472">Membrane</keyword>
<proteinExistence type="predicted"/>
<dbReference type="InterPro" id="IPR000276">
    <property type="entry name" value="GPCR_Rhodpsn"/>
</dbReference>
<name>A0A2A6CG44_PRIPA</name>
<feature type="transmembrane region" description="Helical" evidence="6">
    <location>
        <begin position="42"/>
        <end position="62"/>
    </location>
</feature>
<evidence type="ECO:0000313" key="8">
    <source>
        <dbReference type="Proteomes" id="UP000005239"/>
    </source>
</evidence>
<keyword evidence="3 6" id="KW-1133">Transmembrane helix</keyword>
<dbReference type="PANTHER" id="PTHR46895:SF4">
    <property type="entry name" value="G-PROTEIN COUPLED RECEPTORS FAMILY 1 PROFILE DOMAIN-CONTAINING PROTEIN"/>
    <property type="match status" value="1"/>
</dbReference>
<evidence type="ECO:0000256" key="4">
    <source>
        <dbReference type="ARBA" id="ARBA00023136"/>
    </source>
</evidence>
<comment type="subcellular location">
    <subcellularLocation>
        <location evidence="1">Membrane</location>
    </subcellularLocation>
</comment>
<dbReference type="InterPro" id="IPR017452">
    <property type="entry name" value="GPCR_Rhodpsn_7TM"/>
</dbReference>
<feature type="transmembrane region" description="Helical" evidence="6">
    <location>
        <begin position="74"/>
        <end position="95"/>
    </location>
</feature>
<accession>A0A2A6CG44</accession>
<evidence type="ECO:0000313" key="7">
    <source>
        <dbReference type="EnsemblMetazoa" id="PPA08032.1"/>
    </source>
</evidence>
<dbReference type="Proteomes" id="UP000005239">
    <property type="component" value="Unassembled WGS sequence"/>
</dbReference>
<gene>
    <name evidence="7" type="primary">WBGene00097586</name>
</gene>
<dbReference type="SUPFAM" id="SSF81321">
    <property type="entry name" value="Family A G protein-coupled receptor-like"/>
    <property type="match status" value="1"/>
</dbReference>
<dbReference type="OrthoDB" id="10011262at2759"/>
<keyword evidence="8" id="KW-1185">Reference proteome</keyword>
<dbReference type="GO" id="GO:0016020">
    <property type="term" value="C:membrane"/>
    <property type="evidence" value="ECO:0007669"/>
    <property type="project" value="UniProtKB-SubCell"/>
</dbReference>
<keyword evidence="2 6" id="KW-0812">Transmembrane</keyword>
<feature type="transmembrane region" description="Helical" evidence="6">
    <location>
        <begin position="282"/>
        <end position="303"/>
    </location>
</feature>
<feature type="transmembrane region" description="Helical" evidence="6">
    <location>
        <begin position="115"/>
        <end position="137"/>
    </location>
</feature>
<feature type="transmembrane region" description="Helical" evidence="6">
    <location>
        <begin position="158"/>
        <end position="178"/>
    </location>
</feature>
<evidence type="ECO:0000256" key="3">
    <source>
        <dbReference type="ARBA" id="ARBA00022989"/>
    </source>
</evidence>
<accession>A0A8R1Y9F2</accession>
<dbReference type="EnsemblMetazoa" id="PPA08032.1">
    <property type="protein sequence ID" value="PPA08032.1"/>
    <property type="gene ID" value="WBGene00097586"/>
</dbReference>
<feature type="transmembrane region" description="Helical" evidence="6">
    <location>
        <begin position="227"/>
        <end position="252"/>
    </location>
</feature>
<sequence length="516" mass="58083">MWLDSEIAEMQRLPAKSLNDICLSYDQQMMHGSLFEYLLQRYFYPVVAIFGILGNILNLTVLLNKNMRSRANTFLSMLAFADIIFLTLLFPNVLANYSVFTFNLSFRWLYFHTKMHLISLANWCSAIAIWCVILVCTDRLIGIRNPLYVRGGWGRGRMPALLASVIAITGSIAAYQHVEYDCLVRSYCNATQLYSRCMPINNDGSWFGNKTNPYSEGFRTFLNYSTLLYVFSMIIFPIVLLTILNVMLLCALRQRHQQFGSMGNSISEKRDSSAFAKTEHRVTLTVTCIVTMFTLTNGPSALWHLIKTAYQLDILYPSICYNVTMLCSTLVICGKASNFIVFCLGSKHFRLRLMKLAQKKVHKKMVSIGAAAATSTERSYIRSCSLGRKVLLITTERRPLTAVNTPSTPPLFNRERRTSSLPRQLNLIQLEDGACAGKCGSTQELRAYLISSGFDTIRSRRQSNPSITSPRTSISLSSRKKTRSSVGSAEHALLLPAKTIRVRSDSTAGRIMIAPL</sequence>
<evidence type="ECO:0000256" key="6">
    <source>
        <dbReference type="SAM" id="Phobius"/>
    </source>
</evidence>
<dbReference type="InterPro" id="IPR019427">
    <property type="entry name" value="7TM_GPCR_serpentine_rcpt_Srw"/>
</dbReference>
<protein>
    <submittedName>
        <fullName evidence="7">G protein-coupled receptor</fullName>
    </submittedName>
</protein>
<feature type="region of interest" description="Disordered" evidence="5">
    <location>
        <begin position="459"/>
        <end position="488"/>
    </location>
</feature>
<dbReference type="AlphaFoldDB" id="A0A2A6CG44"/>
<dbReference type="Gene3D" id="1.20.1070.10">
    <property type="entry name" value="Rhodopsin 7-helix transmembrane proteins"/>
    <property type="match status" value="1"/>
</dbReference>
<feature type="compositionally biased region" description="Polar residues" evidence="5">
    <location>
        <begin position="462"/>
        <end position="477"/>
    </location>
</feature>
<evidence type="ECO:0000256" key="5">
    <source>
        <dbReference type="SAM" id="MobiDB-lite"/>
    </source>
</evidence>
<dbReference type="GO" id="GO:0008528">
    <property type="term" value="F:G protein-coupled peptide receptor activity"/>
    <property type="evidence" value="ECO:0007669"/>
    <property type="project" value="InterPro"/>
</dbReference>
<feature type="transmembrane region" description="Helical" evidence="6">
    <location>
        <begin position="323"/>
        <end position="345"/>
    </location>
</feature>